<evidence type="ECO:0000256" key="1">
    <source>
        <dbReference type="ARBA" id="ARBA00004651"/>
    </source>
</evidence>
<dbReference type="PROSITE" id="PS50850">
    <property type="entry name" value="MFS"/>
    <property type="match status" value="1"/>
</dbReference>
<keyword evidence="7 9" id="KW-0472">Membrane</keyword>
<feature type="transmembrane region" description="Helical" evidence="9">
    <location>
        <begin position="239"/>
        <end position="258"/>
    </location>
</feature>
<feature type="compositionally biased region" description="Polar residues" evidence="8">
    <location>
        <begin position="442"/>
        <end position="452"/>
    </location>
</feature>
<evidence type="ECO:0000256" key="8">
    <source>
        <dbReference type="SAM" id="MobiDB-lite"/>
    </source>
</evidence>
<proteinExistence type="predicted"/>
<evidence type="ECO:0000256" key="6">
    <source>
        <dbReference type="ARBA" id="ARBA00022989"/>
    </source>
</evidence>
<keyword evidence="2" id="KW-0813">Transport</keyword>
<dbReference type="PANTHER" id="PTHR48021:SF33">
    <property type="entry name" value="AT22075P-RELATED"/>
    <property type="match status" value="1"/>
</dbReference>
<dbReference type="AlphaFoldDB" id="A0A336M068"/>
<keyword evidence="5 9" id="KW-0812">Transmembrane</keyword>
<feature type="transmembrane region" description="Helical" evidence="9">
    <location>
        <begin position="7"/>
        <end position="23"/>
    </location>
</feature>
<protein>
    <submittedName>
        <fullName evidence="11">CSON013480 protein</fullName>
    </submittedName>
</protein>
<dbReference type="OMA" id="FVIWTAC"/>
<dbReference type="FunFam" id="1.20.1250.20:FF:000218">
    <property type="entry name" value="facilitated trehalose transporter Tret1"/>
    <property type="match status" value="1"/>
</dbReference>
<gene>
    <name evidence="11" type="primary">CSON013480</name>
</gene>
<keyword evidence="4" id="KW-0762">Sugar transport</keyword>
<dbReference type="PANTHER" id="PTHR48021">
    <property type="match status" value="1"/>
</dbReference>
<feature type="transmembrane region" description="Helical" evidence="9">
    <location>
        <begin position="301"/>
        <end position="323"/>
    </location>
</feature>
<dbReference type="InterPro" id="IPR005829">
    <property type="entry name" value="Sugar_transporter_CS"/>
</dbReference>
<dbReference type="SUPFAM" id="SSF103473">
    <property type="entry name" value="MFS general substrate transporter"/>
    <property type="match status" value="1"/>
</dbReference>
<keyword evidence="6 9" id="KW-1133">Transmembrane helix</keyword>
<dbReference type="PROSITE" id="PS00217">
    <property type="entry name" value="SUGAR_TRANSPORT_2"/>
    <property type="match status" value="1"/>
</dbReference>
<sequence>MLPNLMTLLYGISIGWASSNLLLFQTNETPLSFGPLTLLQTSWIGSILCLGGAIGQLFFSWLADEYGRKPGLAFAFVPVVLGWILIEFGQEFYSLLISRFLSGFAGGAVYQIIPLFVSEVSNVNIRGLLGSFLMLFTNLGTLTGFIICSFVPYRTVPWIAISISLVFLLGFCVVPETPKYLLMKKKEQQFLKSIEFYSGRIASQDEVKKNNEYQCTKNEPTSMKLKTLCNVSSRNGFKLGFTLMSCCCFSGVFTVLNYTDKIFIEAGSNLTPAISSIIVASIQLAGSYLATVIVEKTGRRILIICSTYGSAGCLTVMGAHSFLKDIGVDVSAFNWIPLLCLSLLVFIAANGATTVSFIIIGEIFTQKIRGLAISLCLLYQWTLAFLLVLIFPYLIEYLKMYGALWIFSIAGIIIATIMLFILPETKGKKIDEIVQILGGSPDSRSNSCTGSIRSKKNEFYPS</sequence>
<dbReference type="InterPro" id="IPR036259">
    <property type="entry name" value="MFS_trans_sf"/>
</dbReference>
<keyword evidence="3" id="KW-1003">Cell membrane</keyword>
<feature type="transmembrane region" description="Helical" evidence="9">
    <location>
        <begin position="372"/>
        <end position="395"/>
    </location>
</feature>
<dbReference type="VEuPathDB" id="VectorBase:CSON013480"/>
<evidence type="ECO:0000256" key="5">
    <source>
        <dbReference type="ARBA" id="ARBA00022692"/>
    </source>
</evidence>
<evidence type="ECO:0000256" key="2">
    <source>
        <dbReference type="ARBA" id="ARBA00022448"/>
    </source>
</evidence>
<dbReference type="GO" id="GO:0022857">
    <property type="term" value="F:transmembrane transporter activity"/>
    <property type="evidence" value="ECO:0007669"/>
    <property type="project" value="InterPro"/>
</dbReference>
<feature type="domain" description="Major facilitator superfamily (MFS) profile" evidence="10">
    <location>
        <begin position="1"/>
        <end position="426"/>
    </location>
</feature>
<dbReference type="GO" id="GO:0005886">
    <property type="term" value="C:plasma membrane"/>
    <property type="evidence" value="ECO:0007669"/>
    <property type="project" value="UniProtKB-SubCell"/>
</dbReference>
<comment type="subcellular location">
    <subcellularLocation>
        <location evidence="1">Cell membrane</location>
        <topology evidence="1">Multi-pass membrane protein</topology>
    </subcellularLocation>
</comment>
<reference evidence="11" key="1">
    <citation type="submission" date="2018-07" db="EMBL/GenBank/DDBJ databases">
        <authorList>
            <person name="Quirk P.G."/>
            <person name="Krulwich T.A."/>
        </authorList>
    </citation>
    <scope>NUCLEOTIDE SEQUENCE</scope>
</reference>
<evidence type="ECO:0000313" key="11">
    <source>
        <dbReference type="EMBL" id="SSX19358.1"/>
    </source>
</evidence>
<feature type="transmembrane region" description="Helical" evidence="9">
    <location>
        <begin position="43"/>
        <end position="63"/>
    </location>
</feature>
<evidence type="ECO:0000256" key="9">
    <source>
        <dbReference type="SAM" id="Phobius"/>
    </source>
</evidence>
<evidence type="ECO:0000256" key="7">
    <source>
        <dbReference type="ARBA" id="ARBA00023136"/>
    </source>
</evidence>
<feature type="transmembrane region" description="Helical" evidence="9">
    <location>
        <begin position="92"/>
        <end position="117"/>
    </location>
</feature>
<feature type="transmembrane region" description="Helical" evidence="9">
    <location>
        <begin position="270"/>
        <end position="294"/>
    </location>
</feature>
<feature type="transmembrane region" description="Helical" evidence="9">
    <location>
        <begin position="70"/>
        <end position="86"/>
    </location>
</feature>
<feature type="transmembrane region" description="Helical" evidence="9">
    <location>
        <begin position="129"/>
        <end position="152"/>
    </location>
</feature>
<feature type="transmembrane region" description="Helical" evidence="9">
    <location>
        <begin position="158"/>
        <end position="175"/>
    </location>
</feature>
<evidence type="ECO:0000256" key="3">
    <source>
        <dbReference type="ARBA" id="ARBA00022475"/>
    </source>
</evidence>
<dbReference type="InterPro" id="IPR005828">
    <property type="entry name" value="MFS_sugar_transport-like"/>
</dbReference>
<evidence type="ECO:0000259" key="10">
    <source>
        <dbReference type="PROSITE" id="PS50850"/>
    </source>
</evidence>
<dbReference type="EMBL" id="UFQT01000067">
    <property type="protein sequence ID" value="SSX19358.1"/>
    <property type="molecule type" value="Genomic_DNA"/>
</dbReference>
<dbReference type="Gene3D" id="1.20.1250.20">
    <property type="entry name" value="MFS general substrate transporter like domains"/>
    <property type="match status" value="1"/>
</dbReference>
<evidence type="ECO:0000256" key="4">
    <source>
        <dbReference type="ARBA" id="ARBA00022597"/>
    </source>
</evidence>
<feature type="transmembrane region" description="Helical" evidence="9">
    <location>
        <begin position="335"/>
        <end position="360"/>
    </location>
</feature>
<feature type="region of interest" description="Disordered" evidence="8">
    <location>
        <begin position="441"/>
        <end position="462"/>
    </location>
</feature>
<dbReference type="Pfam" id="PF00083">
    <property type="entry name" value="Sugar_tr"/>
    <property type="match status" value="1"/>
</dbReference>
<feature type="transmembrane region" description="Helical" evidence="9">
    <location>
        <begin position="401"/>
        <end position="422"/>
    </location>
</feature>
<dbReference type="InterPro" id="IPR020846">
    <property type="entry name" value="MFS_dom"/>
</dbReference>
<name>A0A336M068_CULSO</name>
<organism evidence="11">
    <name type="scientific">Culicoides sonorensis</name>
    <name type="common">Biting midge</name>
    <dbReference type="NCBI Taxonomy" id="179676"/>
    <lineage>
        <taxon>Eukaryota</taxon>
        <taxon>Metazoa</taxon>
        <taxon>Ecdysozoa</taxon>
        <taxon>Arthropoda</taxon>
        <taxon>Hexapoda</taxon>
        <taxon>Insecta</taxon>
        <taxon>Pterygota</taxon>
        <taxon>Neoptera</taxon>
        <taxon>Endopterygota</taxon>
        <taxon>Diptera</taxon>
        <taxon>Nematocera</taxon>
        <taxon>Chironomoidea</taxon>
        <taxon>Ceratopogonidae</taxon>
        <taxon>Ceratopogoninae</taxon>
        <taxon>Culicoides</taxon>
        <taxon>Monoculicoides</taxon>
    </lineage>
</organism>
<dbReference type="InterPro" id="IPR050549">
    <property type="entry name" value="MFS_Trehalose_Transporter"/>
</dbReference>
<accession>A0A336M068</accession>